<dbReference type="Proteomes" id="UP000001610">
    <property type="component" value="Unassembled WGS sequence"/>
</dbReference>
<comment type="subunit">
    <text evidence="1">Component of the NuA4 histone acetyltransferase complex.</text>
</comment>
<evidence type="ECO:0000256" key="1">
    <source>
        <dbReference type="ARBA" id="ARBA00011353"/>
    </source>
</evidence>
<dbReference type="eggNOG" id="ENOG502S7F7">
    <property type="taxonomic scope" value="Eukaryota"/>
</dbReference>
<feature type="region of interest" description="Disordered" evidence="2">
    <location>
        <begin position="323"/>
        <end position="346"/>
    </location>
</feature>
<evidence type="ECO:0000313" key="4">
    <source>
        <dbReference type="EMBL" id="EGX90289.1"/>
    </source>
</evidence>
<evidence type="ECO:0000259" key="3">
    <source>
        <dbReference type="PROSITE" id="PS50013"/>
    </source>
</evidence>
<dbReference type="InterPro" id="IPR023780">
    <property type="entry name" value="Chromo_domain"/>
</dbReference>
<evidence type="ECO:0000313" key="5">
    <source>
        <dbReference type="Proteomes" id="UP000001610"/>
    </source>
</evidence>
<dbReference type="InterPro" id="IPR016197">
    <property type="entry name" value="Chromo-like_dom_sf"/>
</dbReference>
<feature type="compositionally biased region" description="Basic and acidic residues" evidence="2">
    <location>
        <begin position="288"/>
        <end position="299"/>
    </location>
</feature>
<gene>
    <name evidence="4" type="ORF">CCM_06706</name>
</gene>
<proteinExistence type="predicted"/>
<dbReference type="GO" id="GO:0006338">
    <property type="term" value="P:chromatin remodeling"/>
    <property type="evidence" value="ECO:0007669"/>
    <property type="project" value="UniProtKB-ARBA"/>
</dbReference>
<dbReference type="OMA" id="IIWDPLA"/>
<feature type="region of interest" description="Disordered" evidence="2">
    <location>
        <begin position="256"/>
        <end position="308"/>
    </location>
</feature>
<dbReference type="InParanoid" id="G3JNA7"/>
<feature type="region of interest" description="Disordered" evidence="2">
    <location>
        <begin position="1106"/>
        <end position="1134"/>
    </location>
</feature>
<dbReference type="InterPro" id="IPR000953">
    <property type="entry name" value="Chromo/chromo_shadow_dom"/>
</dbReference>
<feature type="region of interest" description="Disordered" evidence="2">
    <location>
        <begin position="138"/>
        <end position="210"/>
    </location>
</feature>
<dbReference type="AlphaFoldDB" id="G3JNA7"/>
<accession>G3JNA7</accession>
<dbReference type="Gene3D" id="2.40.50.40">
    <property type="match status" value="1"/>
</dbReference>
<dbReference type="EMBL" id="JH126403">
    <property type="protein sequence ID" value="EGX90289.1"/>
    <property type="molecule type" value="Genomic_DNA"/>
</dbReference>
<dbReference type="CDD" id="cd18966">
    <property type="entry name" value="chromodomain"/>
    <property type="match status" value="1"/>
</dbReference>
<dbReference type="Pfam" id="PF00385">
    <property type="entry name" value="Chromo"/>
    <property type="match status" value="1"/>
</dbReference>
<dbReference type="VEuPathDB" id="FungiDB:CCM_06706"/>
<feature type="compositionally biased region" description="Polar residues" evidence="2">
    <location>
        <begin position="138"/>
        <end position="152"/>
    </location>
</feature>
<dbReference type="RefSeq" id="XP_006671910.1">
    <property type="nucleotide sequence ID" value="XM_006671847.1"/>
</dbReference>
<sequence length="1216" mass="136958">MDIDDNASIASTIEEEADPDAEFPVKQILAEGQVGGRTMYLLEWENYPLSAASWEPKENIQGDILEDWYRTKQKQEEGQIPKFDIDEWRMALIQHVRDKYARHEMRNRERQRRGLEVGHFTKTLEQFIAEVNATPSDLPQVASESVHQTVTANAPKHTTQHAEVSGERSPPSSIDGLFSESDSELKFGSSSGNCHLGSEEDLTVSSPSTNPKLVEDAAIQRSECSPQRVAGIAIDSIENMASDVLANQAPGTLSGHARDAASDLGGDAMDIDDESGHVLPGRSSPNRGGDHNSLRESRSVKTIAASSNSIQPFPEASLAAGKSSLLRGGPRNVEENQKRGVSSTLASMPIKPLKRVSFSLAAPIKEKPSSKSESSLFVPNHCQKQASSTSSSKMGTLISSKSNSAEEKYLQGRSNTEESLPKTCVIGSVKLACSFHVSSPPENSQMRLYAEIMDLEEFQFSHVCTAQDVIWQLRASELSSGPRVTGTACSHFQADKLETVLNCLHSSSFGLFCHNDGFCLMMYPSKCADWQQHPLPTSTPPTGHLLRYLAFATAPKFRVCDISLEYSLPYSSGIGIFDKQLYRKLLPSNDQFDKTQPVLDSFFLVFPPSAKPEEDLLCRWLRVFNRNCEIRSCAVSGHWAKFVDGLRGAVILHQDCVQLLHRLPHFSKLLHSRNEDYNFWIFRLPFCSPVSEQHFMDEYLEQVGIALDWAFPPGIAVMAPPSFFLSQPTQAYNMLKWIWQNFSAEAPVYRHGKLVVCHNMDDWLLNLMLEKSKASLEAREPKQILEVRMKTFMLMKKLLGQDNEEISSPVVYAPRNIDGNDEQSLVNWFGWWSVSQVHKFRKFTVICSDNEDDKRLSRYIERATLREMFSAAYGLGGTTSTTQRASPTLVTSDTPDCLSAYIRSVSNDAHASLWNPLVICPWPLVQHEGTSQYGDASQWVNFFAEHYILPLLNGKAFAKKKNTAVGFFYLVDGTPYQVDRLNVQPAHAWLAFVRPMELHRKPWKYAELLFWDFRLRDVAHRSQTISESDLSSAQRNLITEVTKKYAKMNLPLGKVWAGGFKASKMHPHPLDITLDWMKAMVANVKSWLPLNHDDLLNRGWSLVRSRSSPSMSHSPALSRYAASSGGAETGDNEATEEPQIILFDPPNSSSADSIPYKNRLYQWAMADRVSREFEYTYVPTLEWYREQQESGRGFEHIRVLSWKEFFEHYRIDDPEK</sequence>
<feature type="compositionally biased region" description="Low complexity" evidence="2">
    <location>
        <begin position="1106"/>
        <end position="1119"/>
    </location>
</feature>
<feature type="compositionally biased region" description="Polar residues" evidence="2">
    <location>
        <begin position="382"/>
        <end position="403"/>
    </location>
</feature>
<dbReference type="PROSITE" id="PS50013">
    <property type="entry name" value="CHROMO_2"/>
    <property type="match status" value="1"/>
</dbReference>
<dbReference type="KEGG" id="cmt:CCM_06706"/>
<dbReference type="STRING" id="983644.G3JNA7"/>
<dbReference type="OrthoDB" id="436852at2759"/>
<evidence type="ECO:0000256" key="2">
    <source>
        <dbReference type="SAM" id="MobiDB-lite"/>
    </source>
</evidence>
<protein>
    <submittedName>
        <fullName evidence="4">Chromo domain-like protein</fullName>
    </submittedName>
</protein>
<reference evidence="4 5" key="1">
    <citation type="journal article" date="2011" name="Genome Biol.">
        <title>Genome sequence of the insect pathogenic fungus Cordyceps militaris, a valued traditional Chinese medicine.</title>
        <authorList>
            <person name="Zheng P."/>
            <person name="Xia Y."/>
            <person name="Xiao G."/>
            <person name="Xiong C."/>
            <person name="Hu X."/>
            <person name="Zhang S."/>
            <person name="Zheng H."/>
            <person name="Huang Y."/>
            <person name="Zhou Y."/>
            <person name="Wang S."/>
            <person name="Zhao G.P."/>
            <person name="Liu X."/>
            <person name="St Leger R.J."/>
            <person name="Wang C."/>
        </authorList>
    </citation>
    <scope>NUCLEOTIDE SEQUENCE [LARGE SCALE GENOMIC DNA]</scope>
    <source>
        <strain evidence="4 5">CM01</strain>
    </source>
</reference>
<dbReference type="GeneID" id="18168720"/>
<feature type="domain" description="Chromo" evidence="3">
    <location>
        <begin position="23"/>
        <end position="81"/>
    </location>
</feature>
<name>G3JNA7_CORMM</name>
<dbReference type="HOGENOM" id="CLU_002208_0_0_1"/>
<keyword evidence="5" id="KW-1185">Reference proteome</keyword>
<dbReference type="SUPFAM" id="SSF54160">
    <property type="entry name" value="Chromo domain-like"/>
    <property type="match status" value="1"/>
</dbReference>
<organism evidence="4 5">
    <name type="scientific">Cordyceps militaris (strain CM01)</name>
    <name type="common">Caterpillar fungus</name>
    <dbReference type="NCBI Taxonomy" id="983644"/>
    <lineage>
        <taxon>Eukaryota</taxon>
        <taxon>Fungi</taxon>
        <taxon>Dikarya</taxon>
        <taxon>Ascomycota</taxon>
        <taxon>Pezizomycotina</taxon>
        <taxon>Sordariomycetes</taxon>
        <taxon>Hypocreomycetidae</taxon>
        <taxon>Hypocreales</taxon>
        <taxon>Cordycipitaceae</taxon>
        <taxon>Cordyceps</taxon>
    </lineage>
</organism>
<feature type="region of interest" description="Disordered" evidence="2">
    <location>
        <begin position="369"/>
        <end position="405"/>
    </location>
</feature>